<evidence type="ECO:0000313" key="3">
    <source>
        <dbReference type="Proteomes" id="UP000675664"/>
    </source>
</evidence>
<feature type="domain" description="Flavodoxin-like fold" evidence="1">
    <location>
        <begin position="1"/>
        <end position="131"/>
    </location>
</feature>
<organism evidence="2 3">
    <name type="scientific">Sinanaerobacter chloroacetimidivorans</name>
    <dbReference type="NCBI Taxonomy" id="2818044"/>
    <lineage>
        <taxon>Bacteria</taxon>
        <taxon>Bacillati</taxon>
        <taxon>Bacillota</taxon>
        <taxon>Clostridia</taxon>
        <taxon>Peptostreptococcales</taxon>
        <taxon>Anaerovoracaceae</taxon>
        <taxon>Sinanaerobacter</taxon>
    </lineage>
</organism>
<reference evidence="2" key="1">
    <citation type="submission" date="2021-04" db="EMBL/GenBank/DDBJ databases">
        <title>Sinoanaerobacter chloroacetimidivorans sp. nov., an obligate anaerobic bacterium isolated from anaerobic sludge.</title>
        <authorList>
            <person name="Bao Y."/>
        </authorList>
    </citation>
    <scope>NUCLEOTIDE SEQUENCE</scope>
    <source>
        <strain evidence="2">BAD-6</strain>
    </source>
</reference>
<keyword evidence="3" id="KW-1185">Reference proteome</keyword>
<dbReference type="Gene3D" id="3.40.50.360">
    <property type="match status" value="1"/>
</dbReference>
<dbReference type="InterPro" id="IPR003680">
    <property type="entry name" value="Flavodoxin_fold"/>
</dbReference>
<evidence type="ECO:0000313" key="2">
    <source>
        <dbReference type="EMBL" id="MBR0599966.1"/>
    </source>
</evidence>
<dbReference type="EMBL" id="JAGSND010000019">
    <property type="protein sequence ID" value="MBR0599966.1"/>
    <property type="molecule type" value="Genomic_DNA"/>
</dbReference>
<dbReference type="AlphaFoldDB" id="A0A8J8B3N5"/>
<dbReference type="Proteomes" id="UP000675664">
    <property type="component" value="Unassembled WGS sequence"/>
</dbReference>
<reference evidence="2" key="2">
    <citation type="submission" date="2021-04" db="EMBL/GenBank/DDBJ databases">
        <authorList>
            <person name="Liu J."/>
        </authorList>
    </citation>
    <scope>NUCLEOTIDE SEQUENCE</scope>
    <source>
        <strain evidence="2">BAD-6</strain>
    </source>
</reference>
<dbReference type="SUPFAM" id="SSF52218">
    <property type="entry name" value="Flavoproteins"/>
    <property type="match status" value="1"/>
</dbReference>
<dbReference type="InterPro" id="IPR029039">
    <property type="entry name" value="Flavoprotein-like_sf"/>
</dbReference>
<name>A0A8J8B3N5_9FIRM</name>
<gene>
    <name evidence="2" type="ORF">KCX82_18955</name>
</gene>
<sequence>MKLTIYNCSPKPGRGNTDVLLEHFIKGFQTQEDNVVQLYKLNKLSSMEEAVKIFEASEAVLIAFPLYCYAMPGGLKLFIEALEPLCRKCNGKKLGFLVQYGFIEAVHGRPVEKYNQKLASLLGCQYFGTVIKGGCDGLITGKTSGMKKIMKGIHDIGETLSKTGEFDQAELDTYSAPELEKKQNKLIMKVVLKLINRYYWGAMLKKNGVTIDESYARPYEISF</sequence>
<proteinExistence type="predicted"/>
<evidence type="ECO:0000259" key="1">
    <source>
        <dbReference type="Pfam" id="PF02525"/>
    </source>
</evidence>
<dbReference type="RefSeq" id="WP_227020098.1">
    <property type="nucleotide sequence ID" value="NZ_JAGSND010000019.1"/>
</dbReference>
<dbReference type="Pfam" id="PF02525">
    <property type="entry name" value="Flavodoxin_2"/>
    <property type="match status" value="1"/>
</dbReference>
<protein>
    <submittedName>
        <fullName evidence="2">NAD(P)H-dependent oxidoreductase</fullName>
    </submittedName>
</protein>
<comment type="caution">
    <text evidence="2">The sequence shown here is derived from an EMBL/GenBank/DDBJ whole genome shotgun (WGS) entry which is preliminary data.</text>
</comment>
<accession>A0A8J8B3N5</accession>